<reference evidence="3 4" key="1">
    <citation type="submission" date="2019-11" db="EMBL/GenBank/DDBJ databases">
        <title>Draft genome sequences of five Paenibacillus species of dairy origin.</title>
        <authorList>
            <person name="Olajide A.M."/>
            <person name="Chen S."/>
            <person name="Lapointe G."/>
        </authorList>
    </citation>
    <scope>NUCLEOTIDE SEQUENCE [LARGE SCALE GENOMIC DNA]</scope>
    <source>
        <strain evidence="3 4">2CS3</strain>
    </source>
</reference>
<dbReference type="RefSeq" id="WP_155614454.1">
    <property type="nucleotide sequence ID" value="NZ_WNZX01000005.1"/>
</dbReference>
<feature type="domain" description="PucR C-terminal helix-turn-helix" evidence="2">
    <location>
        <begin position="463"/>
        <end position="518"/>
    </location>
</feature>
<protein>
    <submittedName>
        <fullName evidence="3">PucR family transcriptional regulator</fullName>
    </submittedName>
</protein>
<dbReference type="AlphaFoldDB" id="A0A7X2Z9H4"/>
<dbReference type="Pfam" id="PF13556">
    <property type="entry name" value="HTH_30"/>
    <property type="match status" value="1"/>
</dbReference>
<sequence length="530" mass="60313">MNMTVEQALSVYPLSEGRLIAGRDGAARIVKSVNVMDAPDITEWIKDGEMLFTTAYVMKDRPEEAIDLLRKLHARGSAGLGIKLGRFWTNVPQSIVEEADRLGFPLIELPYQFTFSDQMNGLFHAELERNTRSLQRLLEKQKKLMQFALGAQSDSMFFEQVQAIVETPFAVVSSRGHLIYNATSYGDKQLLEGWPWREGVRRLRAGGGEMYRVPVEYKRECIGYAVFGRHEVAFMKEEEGLFVQTAEILAHHLSCIYRDELERSLNRDLGGMFARYLSQDVPVGMLTAQMEDLGIRVLGGSYQCVLTKVMSGVDGAHREVIKAVREELEYNPAFRELEVVHFVVGNGVFSIFRGDEWAGSGKLPDIMNRALGCMLDKGILPQIRMSVSNKKTKPAVLRQAYMECSEAFELAERLGVADKVVRFESVELAYVFRHVPTNEMRTYGQEVLAELLAKDPDYAHEMLRTLEAFLEHDGQVNEAAKHLFVHRNTVAYRLEKIGEILGADFKKMNDLLRLKLAFMFRRMLDERDSE</sequence>
<name>A0A7X2Z9H4_9BACL</name>
<proteinExistence type="predicted"/>
<organism evidence="3 4">
    <name type="scientific">Paenibacillus validus</name>
    <dbReference type="NCBI Taxonomy" id="44253"/>
    <lineage>
        <taxon>Bacteria</taxon>
        <taxon>Bacillati</taxon>
        <taxon>Bacillota</taxon>
        <taxon>Bacilli</taxon>
        <taxon>Bacillales</taxon>
        <taxon>Paenibacillaceae</taxon>
        <taxon>Paenibacillus</taxon>
    </lineage>
</organism>
<dbReference type="EMBL" id="WNZX01000005">
    <property type="protein sequence ID" value="MUG70727.1"/>
    <property type="molecule type" value="Genomic_DNA"/>
</dbReference>
<dbReference type="PANTHER" id="PTHR33744:SF15">
    <property type="entry name" value="CARBOHYDRATE DIACID REGULATOR"/>
    <property type="match status" value="1"/>
</dbReference>
<evidence type="ECO:0000259" key="2">
    <source>
        <dbReference type="Pfam" id="PF13556"/>
    </source>
</evidence>
<feature type="domain" description="Purine catabolism PurC-like" evidence="1">
    <location>
        <begin position="14"/>
        <end position="119"/>
    </location>
</feature>
<dbReference type="PANTHER" id="PTHR33744">
    <property type="entry name" value="CARBOHYDRATE DIACID REGULATOR"/>
    <property type="match status" value="1"/>
</dbReference>
<dbReference type="InterPro" id="IPR042070">
    <property type="entry name" value="PucR_C-HTH_sf"/>
</dbReference>
<evidence type="ECO:0000259" key="1">
    <source>
        <dbReference type="Pfam" id="PF07905"/>
    </source>
</evidence>
<accession>A0A7X2Z9H4</accession>
<keyword evidence="4" id="KW-1185">Reference proteome</keyword>
<evidence type="ECO:0000313" key="3">
    <source>
        <dbReference type="EMBL" id="MUG70727.1"/>
    </source>
</evidence>
<gene>
    <name evidence="3" type="ORF">GNP93_08535</name>
</gene>
<dbReference type="Pfam" id="PF07905">
    <property type="entry name" value="PucR"/>
    <property type="match status" value="1"/>
</dbReference>
<dbReference type="Proteomes" id="UP000450917">
    <property type="component" value="Unassembled WGS sequence"/>
</dbReference>
<dbReference type="InterPro" id="IPR025736">
    <property type="entry name" value="PucR_C-HTH_dom"/>
</dbReference>
<dbReference type="InterPro" id="IPR051448">
    <property type="entry name" value="CdaR-like_regulators"/>
</dbReference>
<dbReference type="Gene3D" id="1.10.10.2840">
    <property type="entry name" value="PucR C-terminal helix-turn-helix domain"/>
    <property type="match status" value="1"/>
</dbReference>
<comment type="caution">
    <text evidence="3">The sequence shown here is derived from an EMBL/GenBank/DDBJ whole genome shotgun (WGS) entry which is preliminary data.</text>
</comment>
<evidence type="ECO:0000313" key="4">
    <source>
        <dbReference type="Proteomes" id="UP000450917"/>
    </source>
</evidence>
<dbReference type="InterPro" id="IPR012914">
    <property type="entry name" value="PucR_dom"/>
</dbReference>